<dbReference type="EMBL" id="CAJJDM010000030">
    <property type="protein sequence ID" value="CAD8061349.1"/>
    <property type="molecule type" value="Genomic_DNA"/>
</dbReference>
<name>A0A8S1L104_PARPR</name>
<organism evidence="1 2">
    <name type="scientific">Paramecium primaurelia</name>
    <dbReference type="NCBI Taxonomy" id="5886"/>
    <lineage>
        <taxon>Eukaryota</taxon>
        <taxon>Sar</taxon>
        <taxon>Alveolata</taxon>
        <taxon>Ciliophora</taxon>
        <taxon>Intramacronucleata</taxon>
        <taxon>Oligohymenophorea</taxon>
        <taxon>Peniculida</taxon>
        <taxon>Parameciidae</taxon>
        <taxon>Paramecium</taxon>
    </lineage>
</organism>
<accession>A0A8S1L104</accession>
<proteinExistence type="predicted"/>
<protein>
    <submittedName>
        <fullName evidence="1">Uncharacterized protein</fullName>
    </submittedName>
</protein>
<dbReference type="OMA" id="TFRHERN"/>
<reference evidence="1" key="1">
    <citation type="submission" date="2021-01" db="EMBL/GenBank/DDBJ databases">
        <authorList>
            <consortium name="Genoscope - CEA"/>
            <person name="William W."/>
        </authorList>
    </citation>
    <scope>NUCLEOTIDE SEQUENCE</scope>
</reference>
<evidence type="ECO:0000313" key="1">
    <source>
        <dbReference type="EMBL" id="CAD8061349.1"/>
    </source>
</evidence>
<keyword evidence="2" id="KW-1185">Reference proteome</keyword>
<dbReference type="AlphaFoldDB" id="A0A8S1L104"/>
<evidence type="ECO:0000313" key="2">
    <source>
        <dbReference type="Proteomes" id="UP000688137"/>
    </source>
</evidence>
<sequence length="312" mass="37291">MNSIKMEINNPSFKIAVIPMNKNIKKKKQNSKIKEQYQNSIPQPKEFVTTFIIPRNINQNQYFRTKQNIQFALTTFNDNTLGELGINIFSIGYSVSQTDIQQQKMEYHFQARDFELADISTIFQMLRILNMDKAYNNLSKYLQRYDQITSIPCSKDFEISQVEELASKYPYECYTFRHERNESVILKYTHNIKFLHLMGITIDMIEEYLRETKTLPCAIRVNNYLEVWHQVFEAVSNDQQIFEMEVQNFNGKRFYVKIKQAQIFVEKDGKLYGYLYWIYLTDTNQNLAIKNYEAELEKLYPKPKECLYKQIK</sequence>
<dbReference type="Proteomes" id="UP000688137">
    <property type="component" value="Unassembled WGS sequence"/>
</dbReference>
<comment type="caution">
    <text evidence="1">The sequence shown here is derived from an EMBL/GenBank/DDBJ whole genome shotgun (WGS) entry which is preliminary data.</text>
</comment>
<gene>
    <name evidence="1" type="ORF">PPRIM_AZ9-3.1.T0310264</name>
</gene>